<organism evidence="1 2">
    <name type="scientific">Ascaris lumbricoides</name>
    <name type="common">Giant roundworm</name>
    <dbReference type="NCBI Taxonomy" id="6252"/>
    <lineage>
        <taxon>Eukaryota</taxon>
        <taxon>Metazoa</taxon>
        <taxon>Ecdysozoa</taxon>
        <taxon>Nematoda</taxon>
        <taxon>Chromadorea</taxon>
        <taxon>Rhabditida</taxon>
        <taxon>Spirurina</taxon>
        <taxon>Ascaridomorpha</taxon>
        <taxon>Ascaridoidea</taxon>
        <taxon>Ascarididae</taxon>
        <taxon>Ascaris</taxon>
    </lineage>
</organism>
<proteinExistence type="predicted"/>
<dbReference type="AlphaFoldDB" id="A0A9J2PL68"/>
<name>A0A9J2PL68_ASCLU</name>
<accession>A0A9J2PL68</accession>
<dbReference type="Proteomes" id="UP000036681">
    <property type="component" value="Unplaced"/>
</dbReference>
<evidence type="ECO:0000313" key="2">
    <source>
        <dbReference type="WBParaSite" id="ALUE_0001025801-mRNA-1"/>
    </source>
</evidence>
<protein>
    <submittedName>
        <fullName evidence="2">Uncharacterized protein</fullName>
    </submittedName>
</protein>
<keyword evidence="1" id="KW-1185">Reference proteome</keyword>
<dbReference type="WBParaSite" id="ALUE_0001025801-mRNA-1">
    <property type="protein sequence ID" value="ALUE_0001025801-mRNA-1"/>
    <property type="gene ID" value="ALUE_0001025801"/>
</dbReference>
<reference evidence="2" key="1">
    <citation type="submission" date="2023-03" db="UniProtKB">
        <authorList>
            <consortium name="WormBaseParasite"/>
        </authorList>
    </citation>
    <scope>IDENTIFICATION</scope>
</reference>
<sequence length="163" mass="18325">MAVKFSATINNQQWLGIFIRVQSNACLGKVIQEEAASVQLAEDFMRRYSYLHACVLIILNFQSAQLQISVRAASQSLLQPERYKVSVAVWKKRVPLWVPLNQQMIREGACHVLVQIRFTLAPCLNICKCVCVCPVASTYESLRMELKSLIGVMCTTGCAIFSH</sequence>
<evidence type="ECO:0000313" key="1">
    <source>
        <dbReference type="Proteomes" id="UP000036681"/>
    </source>
</evidence>